<dbReference type="GO" id="GO:0007234">
    <property type="term" value="P:osmosensory signaling via phosphorelay pathway"/>
    <property type="evidence" value="ECO:0007669"/>
    <property type="project" value="TreeGrafter"/>
</dbReference>
<sequence length="354" mass="38896">MASEIDTATELPPEYETLHVGIGLYDSVSGKLLDANDRLSSVLGYPVPTLCEITPNRYTANTYSYSESGFIERLRAAAEGETRQFRWRVKRASGELVWVQFHLSPAGVGGADCVRAEVRDITDHYETTHREELLWRVLRHNLRNDVTALVGYSERIREESDAPTVRDAAETVASRAASVGGLADAVKQLQHAVEDSEANREYRHAGAATEAVIESTAAKYPSADLTLIDRSPMWIHVDRAFEYAISHALENAIVHAETSTPSVTVEIGPSPNTGRVEIDVSDANPRIPDAEVDGLFDPNRRTSTSHGSGLGLFVMKWCIESLGGELDIERGSRGNTVSFYLPPREPGTETSRTE</sequence>
<dbReference type="PRINTS" id="PR00344">
    <property type="entry name" value="BCTRLSENSOR"/>
</dbReference>
<dbReference type="Gene3D" id="3.30.450.20">
    <property type="entry name" value="PAS domain"/>
    <property type="match status" value="1"/>
</dbReference>
<dbReference type="GO" id="GO:0000156">
    <property type="term" value="F:phosphorelay response regulator activity"/>
    <property type="evidence" value="ECO:0007669"/>
    <property type="project" value="TreeGrafter"/>
</dbReference>
<dbReference type="Gene3D" id="3.30.565.10">
    <property type="entry name" value="Histidine kinase-like ATPase, C-terminal domain"/>
    <property type="match status" value="1"/>
</dbReference>
<feature type="domain" description="Histidine kinase" evidence="7">
    <location>
        <begin position="137"/>
        <end position="345"/>
    </location>
</feature>
<evidence type="ECO:0000256" key="3">
    <source>
        <dbReference type="ARBA" id="ARBA00022679"/>
    </source>
</evidence>
<dbReference type="Proteomes" id="UP000319712">
    <property type="component" value="Unassembled WGS sequence"/>
</dbReference>
<comment type="catalytic activity">
    <reaction evidence="1">
        <text>ATP + protein L-histidine = ADP + protein N-phospho-L-histidine.</text>
        <dbReference type="EC" id="2.7.13.3"/>
    </reaction>
</comment>
<dbReference type="InterPro" id="IPR036890">
    <property type="entry name" value="HATPase_C_sf"/>
</dbReference>
<dbReference type="OrthoDB" id="327291at2157"/>
<evidence type="ECO:0000259" key="7">
    <source>
        <dbReference type="PROSITE" id="PS50109"/>
    </source>
</evidence>
<evidence type="ECO:0000256" key="6">
    <source>
        <dbReference type="SAM" id="MobiDB-lite"/>
    </source>
</evidence>
<evidence type="ECO:0000256" key="4">
    <source>
        <dbReference type="ARBA" id="ARBA00022777"/>
    </source>
</evidence>
<protein>
    <recommendedName>
        <fullName evidence="2">histidine kinase</fullName>
        <ecNumber evidence="2">2.7.13.3</ecNumber>
    </recommendedName>
</protein>
<keyword evidence="5" id="KW-0472">Membrane</keyword>
<dbReference type="CDD" id="cd00130">
    <property type="entry name" value="PAS"/>
    <property type="match status" value="1"/>
</dbReference>
<name>A0A521E5R6_9EURY</name>
<dbReference type="CDD" id="cd16936">
    <property type="entry name" value="HATPase_RsbW-like"/>
    <property type="match status" value="1"/>
</dbReference>
<dbReference type="RefSeq" id="WP_142987269.1">
    <property type="nucleotide sequence ID" value="NZ_FXTD01000009.1"/>
</dbReference>
<evidence type="ECO:0000256" key="5">
    <source>
        <dbReference type="ARBA" id="ARBA00023136"/>
    </source>
</evidence>
<keyword evidence="9" id="KW-1185">Reference proteome</keyword>
<accession>A0A521E5R6</accession>
<evidence type="ECO:0000313" key="8">
    <source>
        <dbReference type="EMBL" id="SMO79247.1"/>
    </source>
</evidence>
<keyword evidence="4" id="KW-0418">Kinase</keyword>
<reference evidence="8 9" key="1">
    <citation type="submission" date="2017-05" db="EMBL/GenBank/DDBJ databases">
        <authorList>
            <person name="Varghese N."/>
            <person name="Submissions S."/>
        </authorList>
    </citation>
    <scope>NUCLEOTIDE SEQUENCE [LARGE SCALE GENOMIC DNA]</scope>
    <source>
        <strain evidence="8 9">DSM 19504</strain>
    </source>
</reference>
<dbReference type="PROSITE" id="PS50109">
    <property type="entry name" value="HIS_KIN"/>
    <property type="match status" value="1"/>
</dbReference>
<dbReference type="EC" id="2.7.13.3" evidence="2"/>
<evidence type="ECO:0000313" key="9">
    <source>
        <dbReference type="Proteomes" id="UP000319712"/>
    </source>
</evidence>
<dbReference type="GO" id="GO:0016020">
    <property type="term" value="C:membrane"/>
    <property type="evidence" value="ECO:0007669"/>
    <property type="project" value="UniProtKB-SubCell"/>
</dbReference>
<dbReference type="InterPro" id="IPR004358">
    <property type="entry name" value="Sig_transdc_His_kin-like_C"/>
</dbReference>
<dbReference type="InterPro" id="IPR005467">
    <property type="entry name" value="His_kinase_dom"/>
</dbReference>
<dbReference type="PANTHER" id="PTHR42878">
    <property type="entry name" value="TWO-COMPONENT HISTIDINE KINASE"/>
    <property type="match status" value="1"/>
</dbReference>
<evidence type="ECO:0000256" key="2">
    <source>
        <dbReference type="ARBA" id="ARBA00012438"/>
    </source>
</evidence>
<dbReference type="NCBIfam" id="TIGR00229">
    <property type="entry name" value="sensory_box"/>
    <property type="match status" value="1"/>
</dbReference>
<organism evidence="8 9">
    <name type="scientific">Halorubrum cibi</name>
    <dbReference type="NCBI Taxonomy" id="413815"/>
    <lineage>
        <taxon>Archaea</taxon>
        <taxon>Methanobacteriati</taxon>
        <taxon>Methanobacteriota</taxon>
        <taxon>Stenosarchaea group</taxon>
        <taxon>Halobacteria</taxon>
        <taxon>Halobacteriales</taxon>
        <taxon>Haloferacaceae</taxon>
        <taxon>Halorubrum</taxon>
    </lineage>
</organism>
<dbReference type="InterPro" id="IPR035965">
    <property type="entry name" value="PAS-like_dom_sf"/>
</dbReference>
<dbReference type="GO" id="GO:0004673">
    <property type="term" value="F:protein histidine kinase activity"/>
    <property type="evidence" value="ECO:0007669"/>
    <property type="project" value="UniProtKB-EC"/>
</dbReference>
<dbReference type="SUPFAM" id="SSF55785">
    <property type="entry name" value="PYP-like sensor domain (PAS domain)"/>
    <property type="match status" value="1"/>
</dbReference>
<dbReference type="PANTHER" id="PTHR42878:SF14">
    <property type="entry name" value="OSMOLARITY TWO-COMPONENT SYSTEM PROTEIN SSK1"/>
    <property type="match status" value="1"/>
</dbReference>
<keyword evidence="3" id="KW-0808">Transferase</keyword>
<dbReference type="GO" id="GO:0030295">
    <property type="term" value="F:protein kinase activator activity"/>
    <property type="evidence" value="ECO:0007669"/>
    <property type="project" value="TreeGrafter"/>
</dbReference>
<feature type="region of interest" description="Disordered" evidence="6">
    <location>
        <begin position="334"/>
        <end position="354"/>
    </location>
</feature>
<proteinExistence type="predicted"/>
<dbReference type="InterPro" id="IPR050351">
    <property type="entry name" value="BphY/WalK/GraS-like"/>
</dbReference>
<dbReference type="Pfam" id="PF08448">
    <property type="entry name" value="PAS_4"/>
    <property type="match status" value="1"/>
</dbReference>
<dbReference type="EMBL" id="FXTD01000009">
    <property type="protein sequence ID" value="SMO79247.1"/>
    <property type="molecule type" value="Genomic_DNA"/>
</dbReference>
<dbReference type="Pfam" id="PF02518">
    <property type="entry name" value="HATPase_c"/>
    <property type="match status" value="1"/>
</dbReference>
<dbReference type="AlphaFoldDB" id="A0A521E5R6"/>
<dbReference type="InterPro" id="IPR000014">
    <property type="entry name" value="PAS"/>
</dbReference>
<dbReference type="InterPro" id="IPR003594">
    <property type="entry name" value="HATPase_dom"/>
</dbReference>
<dbReference type="InterPro" id="IPR013656">
    <property type="entry name" value="PAS_4"/>
</dbReference>
<gene>
    <name evidence="8" type="ORF">SAMN06264867_10991</name>
</gene>
<evidence type="ECO:0000256" key="1">
    <source>
        <dbReference type="ARBA" id="ARBA00000085"/>
    </source>
</evidence>
<dbReference type="SMART" id="SM00387">
    <property type="entry name" value="HATPase_c"/>
    <property type="match status" value="1"/>
</dbReference>
<dbReference type="SUPFAM" id="SSF55874">
    <property type="entry name" value="ATPase domain of HSP90 chaperone/DNA topoisomerase II/histidine kinase"/>
    <property type="match status" value="1"/>
</dbReference>